<evidence type="ECO:0000313" key="7">
    <source>
        <dbReference type="EMBL" id="CAI2361562.1"/>
    </source>
</evidence>
<keyword evidence="5" id="KW-0862">Zinc</keyword>
<comment type="similarity">
    <text evidence="2">Belongs to the metallo-beta-lactamase superfamily. Glyoxalase II family.</text>
</comment>
<dbReference type="SUPFAM" id="SSF56281">
    <property type="entry name" value="Metallo-hydrolase/oxidoreductase"/>
    <property type="match status" value="1"/>
</dbReference>
<name>A0AAD1X7F3_EUPCR</name>
<dbReference type="InterPro" id="IPR032282">
    <property type="entry name" value="HAGH_C"/>
</dbReference>
<dbReference type="GO" id="GO:0046872">
    <property type="term" value="F:metal ion binding"/>
    <property type="evidence" value="ECO:0007669"/>
    <property type="project" value="UniProtKB-KW"/>
</dbReference>
<dbReference type="PANTHER" id="PTHR11935">
    <property type="entry name" value="BETA LACTAMASE DOMAIN"/>
    <property type="match status" value="1"/>
</dbReference>
<dbReference type="PANTHER" id="PTHR11935:SF116">
    <property type="entry name" value="HYDROLASE PNKD-RELATED"/>
    <property type="match status" value="1"/>
</dbReference>
<gene>
    <name evidence="7" type="ORF">ECRASSUSDP1_LOCUS2873</name>
</gene>
<keyword evidence="3" id="KW-0479">Metal-binding</keyword>
<evidence type="ECO:0000256" key="3">
    <source>
        <dbReference type="ARBA" id="ARBA00022723"/>
    </source>
</evidence>
<dbReference type="GO" id="GO:0019243">
    <property type="term" value="P:methylglyoxal catabolic process to D-lactate via S-lactoyl-glutathione"/>
    <property type="evidence" value="ECO:0007669"/>
    <property type="project" value="InterPro"/>
</dbReference>
<dbReference type="Proteomes" id="UP001295684">
    <property type="component" value="Unassembled WGS sequence"/>
</dbReference>
<dbReference type="Pfam" id="PF16123">
    <property type="entry name" value="HAGH_C"/>
    <property type="match status" value="1"/>
</dbReference>
<feature type="domain" description="Metallo-beta-lactamase" evidence="6">
    <location>
        <begin position="56"/>
        <end position="234"/>
    </location>
</feature>
<dbReference type="InterPro" id="IPR036866">
    <property type="entry name" value="RibonucZ/Hydroxyglut_hydro"/>
</dbReference>
<organism evidence="7 8">
    <name type="scientific">Euplotes crassus</name>
    <dbReference type="NCBI Taxonomy" id="5936"/>
    <lineage>
        <taxon>Eukaryota</taxon>
        <taxon>Sar</taxon>
        <taxon>Alveolata</taxon>
        <taxon>Ciliophora</taxon>
        <taxon>Intramacronucleata</taxon>
        <taxon>Spirotrichea</taxon>
        <taxon>Hypotrichia</taxon>
        <taxon>Euplotida</taxon>
        <taxon>Euplotidae</taxon>
        <taxon>Moneuplotes</taxon>
    </lineage>
</organism>
<dbReference type="Pfam" id="PF00753">
    <property type="entry name" value="Lactamase_B"/>
    <property type="match status" value="1"/>
</dbReference>
<evidence type="ECO:0000256" key="4">
    <source>
        <dbReference type="ARBA" id="ARBA00022801"/>
    </source>
</evidence>
<dbReference type="EMBL" id="CAMPGE010002751">
    <property type="protein sequence ID" value="CAI2361562.1"/>
    <property type="molecule type" value="Genomic_DNA"/>
</dbReference>
<evidence type="ECO:0000259" key="6">
    <source>
        <dbReference type="SMART" id="SM00849"/>
    </source>
</evidence>
<dbReference type="InterPro" id="IPR035680">
    <property type="entry name" value="Clx_II_MBL"/>
</dbReference>
<sequence>MCFCLLYRLYLTRLGRNRHYRQLRGIETPHVDPYQSLHFGEEGKGIEIKVVPYLEDNYGYIVIDEVTGDVALVDPADPDTFDEYLEKYLSLGEKNQEEQKFEKERNGKMIVLTTHKHWDHAAGNLQIQEKFPEVEIYGSKQDQVEGCTNFVDDGDIIKFGNGYEIEVILTPCHTVGHSVYVIRGVGDETIAFTGDFLFMGSCGMFFEGTPRQMQQCFDKFLDRCPPETKLLYGHEYALDDLKYAAFVDPENEAVHKMLEEVEQKVENREICLPGTLADELTFNPFLRADTEILQKRTNTDDKIDCLSQLRKWKDAKEHLKENTKVKFQ</sequence>
<evidence type="ECO:0000256" key="1">
    <source>
        <dbReference type="ARBA" id="ARBA00001947"/>
    </source>
</evidence>
<keyword evidence="8" id="KW-1185">Reference proteome</keyword>
<evidence type="ECO:0000256" key="2">
    <source>
        <dbReference type="ARBA" id="ARBA00006759"/>
    </source>
</evidence>
<comment type="caution">
    <text evidence="7">The sequence shown here is derived from an EMBL/GenBank/DDBJ whole genome shotgun (WGS) entry which is preliminary data.</text>
</comment>
<accession>A0AAD1X7F3</accession>
<comment type="cofactor">
    <cofactor evidence="1">
        <name>Zn(2+)</name>
        <dbReference type="ChEBI" id="CHEBI:29105"/>
    </cofactor>
</comment>
<proteinExistence type="inferred from homology"/>
<dbReference type="CDD" id="cd07723">
    <property type="entry name" value="hydroxyacylglutathione_hydrolase_MBL-fold"/>
    <property type="match status" value="1"/>
</dbReference>
<reference evidence="7" key="1">
    <citation type="submission" date="2023-07" db="EMBL/GenBank/DDBJ databases">
        <authorList>
            <consortium name="AG Swart"/>
            <person name="Singh M."/>
            <person name="Singh A."/>
            <person name="Seah K."/>
            <person name="Emmerich C."/>
        </authorList>
    </citation>
    <scope>NUCLEOTIDE SEQUENCE</scope>
    <source>
        <strain evidence="7">DP1</strain>
    </source>
</reference>
<evidence type="ECO:0000313" key="8">
    <source>
        <dbReference type="Proteomes" id="UP001295684"/>
    </source>
</evidence>
<dbReference type="InterPro" id="IPR001279">
    <property type="entry name" value="Metallo-B-lactamas"/>
</dbReference>
<dbReference type="HAMAP" id="MF_01374">
    <property type="entry name" value="Glyoxalase_2"/>
    <property type="match status" value="1"/>
</dbReference>
<evidence type="ECO:0000256" key="5">
    <source>
        <dbReference type="ARBA" id="ARBA00022833"/>
    </source>
</evidence>
<protein>
    <recommendedName>
        <fullName evidence="6">Metallo-beta-lactamase domain-containing protein</fullName>
    </recommendedName>
</protein>
<dbReference type="AlphaFoldDB" id="A0AAD1X7F3"/>
<keyword evidence="4" id="KW-0378">Hydrolase</keyword>
<dbReference type="InterPro" id="IPR017782">
    <property type="entry name" value="Hydroxyacylglutathione_Hdrlase"/>
</dbReference>
<dbReference type="GO" id="GO:0004416">
    <property type="term" value="F:hydroxyacylglutathione hydrolase activity"/>
    <property type="evidence" value="ECO:0007669"/>
    <property type="project" value="InterPro"/>
</dbReference>
<dbReference type="Gene3D" id="3.60.15.10">
    <property type="entry name" value="Ribonuclease Z/Hydroxyacylglutathione hydrolase-like"/>
    <property type="match status" value="1"/>
</dbReference>
<dbReference type="SMART" id="SM00849">
    <property type="entry name" value="Lactamase_B"/>
    <property type="match status" value="1"/>
</dbReference>